<organism evidence="1 2">
    <name type="scientific">Marivirga lumbricoides</name>
    <dbReference type="NCBI Taxonomy" id="1046115"/>
    <lineage>
        <taxon>Bacteria</taxon>
        <taxon>Pseudomonadati</taxon>
        <taxon>Bacteroidota</taxon>
        <taxon>Cytophagia</taxon>
        <taxon>Cytophagales</taxon>
        <taxon>Marivirgaceae</taxon>
        <taxon>Marivirga</taxon>
    </lineage>
</organism>
<name>A0A2T4DGD0_9BACT</name>
<dbReference type="Proteomes" id="UP000240608">
    <property type="component" value="Unassembled WGS sequence"/>
</dbReference>
<dbReference type="AlphaFoldDB" id="A0A2T4DGD0"/>
<gene>
    <name evidence="1" type="ORF">C9994_13495</name>
</gene>
<dbReference type="EMBL" id="PYVU01000192">
    <property type="protein sequence ID" value="PTB92911.1"/>
    <property type="molecule type" value="Genomic_DNA"/>
</dbReference>
<proteinExistence type="predicted"/>
<evidence type="ECO:0000313" key="1">
    <source>
        <dbReference type="EMBL" id="PTB92911.1"/>
    </source>
</evidence>
<protein>
    <submittedName>
        <fullName evidence="1">Uncharacterized protein</fullName>
    </submittedName>
</protein>
<evidence type="ECO:0000313" key="2">
    <source>
        <dbReference type="Proteomes" id="UP000240608"/>
    </source>
</evidence>
<comment type="caution">
    <text evidence="1">The sequence shown here is derived from an EMBL/GenBank/DDBJ whole genome shotgun (WGS) entry which is preliminary data.</text>
</comment>
<sequence>MKKKVVISGNKPISSKMRYAIFNSSNDRLVSKGMFTAGEIHNYLNQKAKEGKSYYAIELKGTNRKLTAKELKPLESKIKNNKAVLPAKDQTDLKALLKILKTKPAWEGMIKAYHFDTALREEIPLSIWKKMGGDTL</sequence>
<accession>A0A2T4DGD0</accession>
<reference evidence="1 2" key="1">
    <citation type="submission" date="2018-03" db="EMBL/GenBank/DDBJ databases">
        <title>Cross-interface Injection: A General Nanoliter Liquid Handling Method Applied to Single Cells Genome Amplification Automated Nanoliter Liquid Handling Applied to Single Cell Multiple Displacement Amplification.</title>
        <authorList>
            <person name="Yun J."/>
            <person name="Xu P."/>
            <person name="Xu J."/>
            <person name="Dai X."/>
            <person name="Wang Y."/>
            <person name="Zheng X."/>
            <person name="Cao C."/>
            <person name="Yi Q."/>
            <person name="Zhu Y."/>
            <person name="Wang L."/>
            <person name="Dong Z."/>
            <person name="Huang Y."/>
            <person name="Huang L."/>
            <person name="Du W."/>
        </authorList>
    </citation>
    <scope>NUCLEOTIDE SEQUENCE [LARGE SCALE GENOMIC DNA]</scope>
    <source>
        <strain evidence="1 2">Z-D1-2</strain>
    </source>
</reference>